<evidence type="ECO:0000256" key="10">
    <source>
        <dbReference type="ARBA" id="ARBA00023063"/>
    </source>
</evidence>
<dbReference type="GO" id="GO:0042128">
    <property type="term" value="P:nitrate assimilation"/>
    <property type="evidence" value="ECO:0007669"/>
    <property type="project" value="UniProtKB-KW"/>
</dbReference>
<accession>A0A841HKI1</accession>
<dbReference type="InterPro" id="IPR006657">
    <property type="entry name" value="MoPterin_dinucl-bd_dom"/>
</dbReference>
<evidence type="ECO:0000313" key="12">
    <source>
        <dbReference type="EMBL" id="MBB6092738.1"/>
    </source>
</evidence>
<dbReference type="Pfam" id="PF01568">
    <property type="entry name" value="Molydop_binding"/>
    <property type="match status" value="1"/>
</dbReference>
<dbReference type="InterPro" id="IPR041957">
    <property type="entry name" value="CT_Nitrate-R-NapA-like"/>
</dbReference>
<dbReference type="GO" id="GO:0016491">
    <property type="term" value="F:oxidoreductase activity"/>
    <property type="evidence" value="ECO:0007669"/>
    <property type="project" value="UniProtKB-KW"/>
</dbReference>
<comment type="cofactor">
    <cofactor evidence="1">
        <name>Mo-bis(molybdopterin guanine dinucleotide)</name>
        <dbReference type="ChEBI" id="CHEBI:60539"/>
    </cofactor>
</comment>
<dbReference type="GO" id="GO:0016020">
    <property type="term" value="C:membrane"/>
    <property type="evidence" value="ECO:0007669"/>
    <property type="project" value="TreeGrafter"/>
</dbReference>
<gene>
    <name evidence="12" type="ORF">HNQ60_001616</name>
</gene>
<dbReference type="PROSITE" id="PS00551">
    <property type="entry name" value="MOLYBDOPTERIN_PROK_1"/>
    <property type="match status" value="1"/>
</dbReference>
<dbReference type="GO" id="GO:0046872">
    <property type="term" value="F:metal ion binding"/>
    <property type="evidence" value="ECO:0007669"/>
    <property type="project" value="UniProtKB-KW"/>
</dbReference>
<dbReference type="SUPFAM" id="SSF53706">
    <property type="entry name" value="Formate dehydrogenase/DMSO reductase, domains 1-3"/>
    <property type="match status" value="1"/>
</dbReference>
<dbReference type="SMART" id="SM00926">
    <property type="entry name" value="Molybdop_Fe4S4"/>
    <property type="match status" value="1"/>
</dbReference>
<dbReference type="RefSeq" id="WP_184330522.1">
    <property type="nucleotide sequence ID" value="NZ_JACHHZ010000002.1"/>
</dbReference>
<dbReference type="Gene3D" id="2.20.25.90">
    <property type="entry name" value="ADC-like domains"/>
    <property type="match status" value="1"/>
</dbReference>
<dbReference type="GO" id="GO:1990204">
    <property type="term" value="C:oxidoreductase complex"/>
    <property type="evidence" value="ECO:0007669"/>
    <property type="project" value="UniProtKB-ARBA"/>
</dbReference>
<name>A0A841HKI1_9GAMM</name>
<dbReference type="PANTHER" id="PTHR43105:SF9">
    <property type="entry name" value="NADPH-FE(3+) OXIDOREDUCTASE SUBUNIT ALPHA"/>
    <property type="match status" value="1"/>
</dbReference>
<dbReference type="CDD" id="cd02754">
    <property type="entry name" value="MopB_Nitrate-R-NapA-like"/>
    <property type="match status" value="1"/>
</dbReference>
<dbReference type="InterPro" id="IPR007419">
    <property type="entry name" value="BFD-like_2Fe2S-bd_dom"/>
</dbReference>
<organism evidence="12 13">
    <name type="scientific">Povalibacter uvarum</name>
    <dbReference type="NCBI Taxonomy" id="732238"/>
    <lineage>
        <taxon>Bacteria</taxon>
        <taxon>Pseudomonadati</taxon>
        <taxon>Pseudomonadota</taxon>
        <taxon>Gammaproteobacteria</taxon>
        <taxon>Steroidobacterales</taxon>
        <taxon>Steroidobacteraceae</taxon>
        <taxon>Povalibacter</taxon>
    </lineage>
</organism>
<evidence type="ECO:0000256" key="1">
    <source>
        <dbReference type="ARBA" id="ARBA00001942"/>
    </source>
</evidence>
<dbReference type="Pfam" id="PF00384">
    <property type="entry name" value="Molybdopterin"/>
    <property type="match status" value="1"/>
</dbReference>
<proteinExistence type="inferred from homology"/>
<evidence type="ECO:0000256" key="8">
    <source>
        <dbReference type="ARBA" id="ARBA00023004"/>
    </source>
</evidence>
<evidence type="ECO:0000256" key="4">
    <source>
        <dbReference type="ARBA" id="ARBA00022485"/>
    </source>
</evidence>
<evidence type="ECO:0000256" key="6">
    <source>
        <dbReference type="ARBA" id="ARBA00022723"/>
    </source>
</evidence>
<dbReference type="PROSITE" id="PS51669">
    <property type="entry name" value="4FE4S_MOW_BIS_MGD"/>
    <property type="match status" value="1"/>
</dbReference>
<dbReference type="Gene3D" id="3.40.50.740">
    <property type="match status" value="1"/>
</dbReference>
<dbReference type="InterPro" id="IPR009010">
    <property type="entry name" value="Asp_de-COase-like_dom_sf"/>
</dbReference>
<keyword evidence="7 12" id="KW-0560">Oxidoreductase</keyword>
<protein>
    <submittedName>
        <fullName evidence="12">Assimilatory nitrate reductase catalytic subunit</fullName>
        <ecNumber evidence="12">1.7.99.4</ecNumber>
    </submittedName>
</protein>
<dbReference type="GO" id="GO:0051539">
    <property type="term" value="F:4 iron, 4 sulfur cluster binding"/>
    <property type="evidence" value="ECO:0007669"/>
    <property type="project" value="UniProtKB-KW"/>
</dbReference>
<keyword evidence="8" id="KW-0408">Iron</keyword>
<evidence type="ECO:0000259" key="11">
    <source>
        <dbReference type="PROSITE" id="PS51669"/>
    </source>
</evidence>
<keyword evidence="13" id="KW-1185">Reference proteome</keyword>
<reference evidence="12 13" key="1">
    <citation type="submission" date="2020-08" db="EMBL/GenBank/DDBJ databases">
        <title>Genomic Encyclopedia of Type Strains, Phase IV (KMG-IV): sequencing the most valuable type-strain genomes for metagenomic binning, comparative biology and taxonomic classification.</title>
        <authorList>
            <person name="Goeker M."/>
        </authorList>
    </citation>
    <scope>NUCLEOTIDE SEQUENCE [LARGE SCALE GENOMIC DNA]</scope>
    <source>
        <strain evidence="12 13">DSM 26723</strain>
    </source>
</reference>
<dbReference type="GO" id="GO:0043546">
    <property type="term" value="F:molybdopterin cofactor binding"/>
    <property type="evidence" value="ECO:0007669"/>
    <property type="project" value="InterPro"/>
</dbReference>
<evidence type="ECO:0000256" key="3">
    <source>
        <dbReference type="ARBA" id="ARBA00008747"/>
    </source>
</evidence>
<comment type="similarity">
    <text evidence="3">Belongs to the prokaryotic molybdopterin-containing oxidoreductase family. NasA/NapA/NarB subfamily.</text>
</comment>
<evidence type="ECO:0000256" key="7">
    <source>
        <dbReference type="ARBA" id="ARBA00023002"/>
    </source>
</evidence>
<dbReference type="Gene3D" id="1.10.10.1100">
    <property type="entry name" value="BFD-like [2Fe-2S]-binding domain"/>
    <property type="match status" value="1"/>
</dbReference>
<dbReference type="InterPro" id="IPR041854">
    <property type="entry name" value="BFD-like_2Fe2S-bd_dom_sf"/>
</dbReference>
<dbReference type="InterPro" id="IPR027467">
    <property type="entry name" value="MopterinOxRdtase_cofactor_BS"/>
</dbReference>
<feature type="domain" description="4Fe-4S Mo/W bis-MGD-type" evidence="11">
    <location>
        <begin position="1"/>
        <end position="56"/>
    </location>
</feature>
<dbReference type="InterPro" id="IPR006963">
    <property type="entry name" value="Mopterin_OxRdtase_4Fe-4S_dom"/>
</dbReference>
<dbReference type="PANTHER" id="PTHR43105">
    <property type="entry name" value="RESPIRATORY NITRATE REDUCTASE"/>
    <property type="match status" value="1"/>
</dbReference>
<dbReference type="AlphaFoldDB" id="A0A841HKI1"/>
<dbReference type="Pfam" id="PF04879">
    <property type="entry name" value="Molybdop_Fe4S4"/>
    <property type="match status" value="1"/>
</dbReference>
<dbReference type="InterPro" id="IPR050123">
    <property type="entry name" value="Prok_molybdopt-oxidoreductase"/>
</dbReference>
<dbReference type="Gene3D" id="2.40.40.20">
    <property type="match status" value="1"/>
</dbReference>
<evidence type="ECO:0000256" key="5">
    <source>
        <dbReference type="ARBA" id="ARBA00022505"/>
    </source>
</evidence>
<dbReference type="Gene3D" id="3.40.228.10">
    <property type="entry name" value="Dimethylsulfoxide Reductase, domain 2"/>
    <property type="match status" value="1"/>
</dbReference>
<keyword evidence="5" id="KW-0500">Molybdenum</keyword>
<keyword evidence="9" id="KW-0411">Iron-sulfur</keyword>
<comment type="cofactor">
    <cofactor evidence="2">
        <name>[4Fe-4S] cluster</name>
        <dbReference type="ChEBI" id="CHEBI:49883"/>
    </cofactor>
</comment>
<keyword evidence="4" id="KW-0004">4Fe-4S</keyword>
<dbReference type="Pfam" id="PF04324">
    <property type="entry name" value="Fer2_BFD"/>
    <property type="match status" value="1"/>
</dbReference>
<dbReference type="EC" id="1.7.99.4" evidence="12"/>
<dbReference type="Proteomes" id="UP000588068">
    <property type="component" value="Unassembled WGS sequence"/>
</dbReference>
<evidence type="ECO:0000313" key="13">
    <source>
        <dbReference type="Proteomes" id="UP000588068"/>
    </source>
</evidence>
<comment type="caution">
    <text evidence="12">The sequence shown here is derived from an EMBL/GenBank/DDBJ whole genome shotgun (WGS) entry which is preliminary data.</text>
</comment>
<dbReference type="GO" id="GO:0045333">
    <property type="term" value="P:cellular respiration"/>
    <property type="evidence" value="ECO:0007669"/>
    <property type="project" value="UniProtKB-ARBA"/>
</dbReference>
<keyword evidence="6" id="KW-0479">Metal-binding</keyword>
<dbReference type="SUPFAM" id="SSF50692">
    <property type="entry name" value="ADC-like"/>
    <property type="match status" value="1"/>
</dbReference>
<dbReference type="CDD" id="cd02791">
    <property type="entry name" value="MopB_CT_Nitrate-R-NapA-like"/>
    <property type="match status" value="1"/>
</dbReference>
<keyword evidence="10" id="KW-0534">Nitrate assimilation</keyword>
<evidence type="ECO:0000256" key="2">
    <source>
        <dbReference type="ARBA" id="ARBA00001966"/>
    </source>
</evidence>
<sequence>MIRTTCPYCGVGCGVLAKPRENGAGFEISGDPHHPANRGRLCSKGSALGETLDLDGRLLYPRIGESRVTWDQALDHVASGFRRIIDQHGADSVALYVSGQLLTEDYYVANKLMKGFIGTANIDTNSRLCMSSAVAGHKRAFGEDLVPICYDDLELADLVVLVGSNTAWCHPILFQRITAAKQRRPEMKIVVIDPRRTATCEFADLHLPIRAGTDVWLFNGLLAYLHQHGIVDTQFVEQHTVDASRALLVAENTAGDLRAVAKACRIDERQLAEFYGLFARTAKTITAFSQGVNQSSVGTDKVNAIINCHLLTGRIGKEGAGPFSVTGQPNAMGGREVGGLANMLAAHMELGNAHHQRIVQDFWHSPTIADKPGLKAVDLFEAIHEGKVKAVWIMATNPLVSLPDADRVKQALQRCELVVVSDCVEKTDTNACAHVLLPAAGWGEKDGTVTNSDRHISRQRAFMPLSGEARPDWWIISEVARRMGFAQGFDFSSPHEVFDEHARLSAAGNDDSRAFHIGGLTGLDRAAYDEISPVQWPLPTKGHAGTARLMEDGRFFHPDRKARMVPTTPRMPVNSTDQEFPLVLNTGRIRDQWHTMTRTGKSPRLSTHIAEPYVDMHAQDALLTGAKEGELVRVSTRWGSLIAKLKVSGEMPRGMTFVPIHWSDAFASDARVGALVNPIVDPISGEPELKHTPARVTPFVVSWQGFILSRESLPQLDVTWWTAAQGAQFHRYEIAGRRVYGDWSRWARHLFDAKQPHADWLEYSDPNAGIYRAVLLIDDRISACVFLSPRQDLPSRTWLAGLFAKERISGRDRAGLLAGQPADASADTGPIVCSCFGVGRNAICNSIAQHKLTTPQQVGEKLRAGTNCGSCVAEIKVLIAEAAGG</sequence>
<dbReference type="EMBL" id="JACHHZ010000002">
    <property type="protein sequence ID" value="MBB6092738.1"/>
    <property type="molecule type" value="Genomic_DNA"/>
</dbReference>
<evidence type="ECO:0000256" key="9">
    <source>
        <dbReference type="ARBA" id="ARBA00023014"/>
    </source>
</evidence>
<dbReference type="InterPro" id="IPR006656">
    <property type="entry name" value="Mopterin_OxRdtase"/>
</dbReference>